<dbReference type="Proteomes" id="UP000236655">
    <property type="component" value="Chromosome"/>
</dbReference>
<keyword evidence="2" id="KW-0472">Membrane</keyword>
<dbReference type="Gene3D" id="2.40.128.20">
    <property type="match status" value="1"/>
</dbReference>
<dbReference type="InterPro" id="IPR012674">
    <property type="entry name" value="Calycin"/>
</dbReference>
<proteinExistence type="inferred from homology"/>
<accession>A0A2I7N440</accession>
<dbReference type="AlphaFoldDB" id="A0A2I7N440"/>
<dbReference type="KEGG" id="nba:CUN60_02355"/>
<dbReference type="InterPro" id="IPR022271">
    <property type="entry name" value="Lipocalin_ApoD"/>
</dbReference>
<feature type="domain" description="Lipocalin/cytosolic fatty-acid binding" evidence="3">
    <location>
        <begin position="33"/>
        <end position="172"/>
    </location>
</feature>
<evidence type="ECO:0000313" key="4">
    <source>
        <dbReference type="EMBL" id="AUR51191.1"/>
    </source>
</evidence>
<dbReference type="EMBL" id="CP024847">
    <property type="protein sequence ID" value="AUR51191.1"/>
    <property type="molecule type" value="Genomic_DNA"/>
</dbReference>
<reference evidence="5" key="1">
    <citation type="submission" date="2017-11" db="EMBL/GenBank/DDBJ databases">
        <authorList>
            <person name="Chan K.G."/>
            <person name="Lee L.S."/>
        </authorList>
    </citation>
    <scope>NUCLEOTIDE SEQUENCE [LARGE SCALE GENOMIC DNA]</scope>
    <source>
        <strain evidence="5">DSM 100970</strain>
    </source>
</reference>
<evidence type="ECO:0000256" key="2">
    <source>
        <dbReference type="PIRNR" id="PIRNR036893"/>
    </source>
</evidence>
<dbReference type="SUPFAM" id="SSF50814">
    <property type="entry name" value="Lipocalins"/>
    <property type="match status" value="1"/>
</dbReference>
<dbReference type="GO" id="GO:0008289">
    <property type="term" value="F:lipid binding"/>
    <property type="evidence" value="ECO:0007669"/>
    <property type="project" value="UniProtKB-UniRule"/>
</dbReference>
<protein>
    <recommendedName>
        <fullName evidence="2">Outer membrane lipoprotein Blc</fullName>
    </recommendedName>
</protein>
<evidence type="ECO:0000313" key="5">
    <source>
        <dbReference type="Proteomes" id="UP000236655"/>
    </source>
</evidence>
<dbReference type="PIRSF" id="PIRSF036893">
    <property type="entry name" value="Lipocalin_ApoD"/>
    <property type="match status" value="1"/>
</dbReference>
<keyword evidence="2" id="KW-0446">Lipid-binding</keyword>
<organism evidence="4 5">
    <name type="scientific">Aquella oligotrophica</name>
    <dbReference type="NCBI Taxonomy" id="2067065"/>
    <lineage>
        <taxon>Bacteria</taxon>
        <taxon>Pseudomonadati</taxon>
        <taxon>Pseudomonadota</taxon>
        <taxon>Betaproteobacteria</taxon>
        <taxon>Neisseriales</taxon>
        <taxon>Neisseriaceae</taxon>
        <taxon>Aquella</taxon>
    </lineage>
</organism>
<dbReference type="GO" id="GO:0009279">
    <property type="term" value="C:cell outer membrane"/>
    <property type="evidence" value="ECO:0007669"/>
    <property type="project" value="UniProtKB-SubCell"/>
</dbReference>
<dbReference type="InterPro" id="IPR000566">
    <property type="entry name" value="Lipocln_cytosolic_FA-bd_dom"/>
</dbReference>
<comment type="similarity">
    <text evidence="1 2">Belongs to the calycin superfamily. Lipocalin family.</text>
</comment>
<dbReference type="Pfam" id="PF08212">
    <property type="entry name" value="Lipocalin_2"/>
    <property type="match status" value="1"/>
</dbReference>
<sequence length="180" mass="20578">MLMVLVNHIYAKDILTESAVATVVAIKNFDPATISGKWYEISRLPTYFARHCQAPIITQIQAESGEMELTNSCATVSGDKEAFNALVYLTKENYAGDGRLVATSMPGWLRWTHLGRNDYWILYLDKDYFLAGTPDYKYLWLFAKVESPPLKDIQRILAIAKNQGFNLDQIIFNYPSYYVE</sequence>
<keyword evidence="2" id="KW-0998">Cell outer membrane</keyword>
<keyword evidence="2" id="KW-0449">Lipoprotein</keyword>
<keyword evidence="5" id="KW-1185">Reference proteome</keyword>
<evidence type="ECO:0000259" key="3">
    <source>
        <dbReference type="Pfam" id="PF08212"/>
    </source>
</evidence>
<evidence type="ECO:0000256" key="1">
    <source>
        <dbReference type="ARBA" id="ARBA00006889"/>
    </source>
</evidence>
<comment type="subunit">
    <text evidence="2">Homodimer.</text>
</comment>
<gene>
    <name evidence="4" type="ORF">CUN60_02355</name>
</gene>
<comment type="subcellular location">
    <subcellularLocation>
        <location evidence="2">Cell outer membrane</location>
    </subcellularLocation>
</comment>
<comment type="function">
    <text evidence="2">Involved in the storage or transport of lipids necessary for membrane maintenance under stressful conditions. Displays a binding preference for lysophospholipids.</text>
</comment>
<name>A0A2I7N440_9NEIS</name>